<keyword evidence="5" id="KW-0456">Lyase</keyword>
<dbReference type="GO" id="GO:0008483">
    <property type="term" value="F:transaminase activity"/>
    <property type="evidence" value="ECO:0007669"/>
    <property type="project" value="UniProtKB-KW"/>
</dbReference>
<comment type="caution">
    <text evidence="8">The sequence shown here is derived from an EMBL/GenBank/DDBJ whole genome shotgun (WGS) entry which is preliminary data.</text>
</comment>
<protein>
    <submittedName>
        <fullName evidence="8">Aminotransferase class I/II-fold pyridoxal phosphate-dependent enzyme</fullName>
    </submittedName>
</protein>
<dbReference type="Gene3D" id="3.90.100.10">
    <property type="entry name" value="Orn/Lys/Arg decarboxylase, C-terminal domain"/>
    <property type="match status" value="1"/>
</dbReference>
<dbReference type="PANTHER" id="PTHR43277">
    <property type="entry name" value="ARGININE DECARBOXYLASE"/>
    <property type="match status" value="1"/>
</dbReference>
<organism evidence="8 9">
    <name type="scientific">Kurthia gibsonii</name>
    <dbReference type="NCBI Taxonomy" id="33946"/>
    <lineage>
        <taxon>Bacteria</taxon>
        <taxon>Bacillati</taxon>
        <taxon>Bacillota</taxon>
        <taxon>Bacilli</taxon>
        <taxon>Bacillales</taxon>
        <taxon>Caryophanaceae</taxon>
        <taxon>Kurthia</taxon>
    </lineage>
</organism>
<evidence type="ECO:0000256" key="1">
    <source>
        <dbReference type="ARBA" id="ARBA00001933"/>
    </source>
</evidence>
<dbReference type="InterPro" id="IPR008286">
    <property type="entry name" value="Prn/Lys/Arg_de-COase_C"/>
</dbReference>
<name>A0ABU9LN99_9BACL</name>
<evidence type="ECO:0000256" key="2">
    <source>
        <dbReference type="ARBA" id="ARBA00010671"/>
    </source>
</evidence>
<keyword evidence="3" id="KW-0210">Decarboxylase</keyword>
<gene>
    <name evidence="8" type="ORF">AAF454_13670</name>
</gene>
<dbReference type="InterPro" id="IPR015421">
    <property type="entry name" value="PyrdxlP-dep_Trfase_major"/>
</dbReference>
<dbReference type="PANTHER" id="PTHR43277:SF3">
    <property type="entry name" value="DECARBOXYLASE, PUTATIVE-RELATED"/>
    <property type="match status" value="1"/>
</dbReference>
<evidence type="ECO:0000313" key="9">
    <source>
        <dbReference type="Proteomes" id="UP001398420"/>
    </source>
</evidence>
<dbReference type="Pfam" id="PF01276">
    <property type="entry name" value="OKR_DC_1"/>
    <property type="match status" value="1"/>
</dbReference>
<dbReference type="InterPro" id="IPR052357">
    <property type="entry name" value="Orn_Lys_Arg_decarboxylase-I"/>
</dbReference>
<feature type="domain" description="Orn/Lys/Arg decarboxylases family 1 pyridoxal-P attachment site" evidence="6">
    <location>
        <begin position="6"/>
        <end position="302"/>
    </location>
</feature>
<evidence type="ECO:0000256" key="4">
    <source>
        <dbReference type="ARBA" id="ARBA00022898"/>
    </source>
</evidence>
<dbReference type="SUPFAM" id="SSF55904">
    <property type="entry name" value="Ornithine decarboxylase C-terminal domain"/>
    <property type="match status" value="1"/>
</dbReference>
<proteinExistence type="inferred from homology"/>
<dbReference type="SUPFAM" id="SSF53383">
    <property type="entry name" value="PLP-dependent transferases"/>
    <property type="match status" value="1"/>
</dbReference>
<dbReference type="CDD" id="cd00615">
    <property type="entry name" value="Orn_deC_like"/>
    <property type="match status" value="1"/>
</dbReference>
<dbReference type="InterPro" id="IPR036633">
    <property type="entry name" value="Prn/Lys/Arg_de-COase_C_sf"/>
</dbReference>
<keyword evidence="9" id="KW-1185">Reference proteome</keyword>
<dbReference type="InterPro" id="IPR000310">
    <property type="entry name" value="Orn/Lys/Arg_deCO2ase_major_dom"/>
</dbReference>
<dbReference type="Proteomes" id="UP001398420">
    <property type="component" value="Unassembled WGS sequence"/>
</dbReference>
<comment type="cofactor">
    <cofactor evidence="1">
        <name>pyridoxal 5'-phosphate</name>
        <dbReference type="ChEBI" id="CHEBI:597326"/>
    </cofactor>
</comment>
<evidence type="ECO:0000256" key="3">
    <source>
        <dbReference type="ARBA" id="ARBA00022793"/>
    </source>
</evidence>
<evidence type="ECO:0000256" key="5">
    <source>
        <dbReference type="ARBA" id="ARBA00023239"/>
    </source>
</evidence>
<feature type="domain" description="Orn/Lys/Arg decarboxylase C-terminal" evidence="7">
    <location>
        <begin position="393"/>
        <end position="445"/>
    </location>
</feature>
<dbReference type="Pfam" id="PF03711">
    <property type="entry name" value="OKR_DC_1_C"/>
    <property type="match status" value="1"/>
</dbReference>
<dbReference type="EMBL" id="JBCEWA010000013">
    <property type="protein sequence ID" value="MEL5989457.1"/>
    <property type="molecule type" value="Genomic_DNA"/>
</dbReference>
<dbReference type="RefSeq" id="WP_342303175.1">
    <property type="nucleotide sequence ID" value="NZ_JBCEWA010000013.1"/>
</dbReference>
<keyword evidence="8" id="KW-0808">Transferase</keyword>
<comment type="similarity">
    <text evidence="2">Belongs to the Orn/Lys/Arg decarboxylase class-I family.</text>
</comment>
<keyword evidence="4" id="KW-0663">Pyridoxal phosphate</keyword>
<evidence type="ECO:0000259" key="7">
    <source>
        <dbReference type="Pfam" id="PF03711"/>
    </source>
</evidence>
<keyword evidence="8" id="KW-0032">Aminotransferase</keyword>
<evidence type="ECO:0000313" key="8">
    <source>
        <dbReference type="EMBL" id="MEL5989457.1"/>
    </source>
</evidence>
<evidence type="ECO:0000259" key="6">
    <source>
        <dbReference type="Pfam" id="PF01276"/>
    </source>
</evidence>
<dbReference type="Gene3D" id="3.40.640.10">
    <property type="entry name" value="Type I PLP-dependent aspartate aminotransferase-like (Major domain)"/>
    <property type="match status" value="1"/>
</dbReference>
<dbReference type="InterPro" id="IPR015424">
    <property type="entry name" value="PyrdxlP-dep_Trfase"/>
</dbReference>
<reference evidence="8 9" key="1">
    <citation type="submission" date="2024-04" db="EMBL/GenBank/DDBJ databases">
        <authorList>
            <person name="Wu Y.S."/>
            <person name="Zhang L."/>
        </authorList>
    </citation>
    <scope>NUCLEOTIDE SEQUENCE [LARGE SCALE GENOMIC DNA]</scope>
    <source>
        <strain evidence="8 9">KG-01</strain>
    </source>
</reference>
<sequence length="465" mass="51765">MNQQQTPLYTALIQHQAKQPISFHVPGHKNGMLFPSFAKSIYETLLKMDATEITGLDDLHDAEGCIEEAQSLLRDLYKTEASYFLINGSTVGNLAMILATCQQGDTVLVQRNCHQSILNGLELAGAEPIFLTPAFYEDGQIPTLLTKKVVEQAIQLSPEAKAIILTYPNYYGFSDAIEDVIHVAKEAGLFVLVDEAHGAHFQLEGFPKSSLSFGADIVVHSAHKTLPAMTMGSYLHIGTERINKQSVEHYLRMLQSSSPSYPIMASLDLARYYLANLQDVQAILENIQGFRQSLQKIEGIRVLEAPSLDPLKVTIQSTTGLSGYALQSLFEQQGIFSELADPFNVLLVLPLAVTDYTDTLKRMKNCSFEKGEPLQKEKNIYIEETQKLARSFHELKGETDYVTFEHAAGKISAELVTPYPPGIPLIMKGERITKQHIETIQRYQQLGSRFHGGSKLASQQLLVYQ</sequence>
<accession>A0ABU9LN99</accession>